<evidence type="ECO:0000259" key="1">
    <source>
        <dbReference type="Pfam" id="PF14534"/>
    </source>
</evidence>
<evidence type="ECO:0000313" key="3">
    <source>
        <dbReference type="Proteomes" id="UP000539111"/>
    </source>
</evidence>
<dbReference type="RefSeq" id="WP_179426430.1">
    <property type="nucleotide sequence ID" value="NZ_JACBZP010000001.1"/>
</dbReference>
<accession>A0A7Z0A9J1</accession>
<protein>
    <recommendedName>
        <fullName evidence="1">DUF4440 domain-containing protein</fullName>
    </recommendedName>
</protein>
<evidence type="ECO:0000313" key="2">
    <source>
        <dbReference type="EMBL" id="NYI66827.1"/>
    </source>
</evidence>
<comment type="caution">
    <text evidence="2">The sequence shown here is derived from an EMBL/GenBank/DDBJ whole genome shotgun (WGS) entry which is preliminary data.</text>
</comment>
<dbReference type="InterPro" id="IPR032710">
    <property type="entry name" value="NTF2-like_dom_sf"/>
</dbReference>
<dbReference type="Pfam" id="PF14534">
    <property type="entry name" value="DUF4440"/>
    <property type="match status" value="1"/>
</dbReference>
<gene>
    <name evidence="2" type="ORF">BJY26_001133</name>
</gene>
<organism evidence="2 3">
    <name type="scientific">Spelaeicoccus albus</name>
    <dbReference type="NCBI Taxonomy" id="1280376"/>
    <lineage>
        <taxon>Bacteria</taxon>
        <taxon>Bacillati</taxon>
        <taxon>Actinomycetota</taxon>
        <taxon>Actinomycetes</taxon>
        <taxon>Micrococcales</taxon>
        <taxon>Brevibacteriaceae</taxon>
        <taxon>Spelaeicoccus</taxon>
    </lineage>
</organism>
<dbReference type="SUPFAM" id="SSF54427">
    <property type="entry name" value="NTF2-like"/>
    <property type="match status" value="1"/>
</dbReference>
<reference evidence="2 3" key="1">
    <citation type="submission" date="2020-07" db="EMBL/GenBank/DDBJ databases">
        <title>Sequencing the genomes of 1000 actinobacteria strains.</title>
        <authorList>
            <person name="Klenk H.-P."/>
        </authorList>
    </citation>
    <scope>NUCLEOTIDE SEQUENCE [LARGE SCALE GENOMIC DNA]</scope>
    <source>
        <strain evidence="2 3">DSM 26341</strain>
    </source>
</reference>
<feature type="domain" description="DUF4440" evidence="1">
    <location>
        <begin position="9"/>
        <end position="110"/>
    </location>
</feature>
<dbReference type="EMBL" id="JACBZP010000001">
    <property type="protein sequence ID" value="NYI66827.1"/>
    <property type="molecule type" value="Genomic_DNA"/>
</dbReference>
<dbReference type="Proteomes" id="UP000539111">
    <property type="component" value="Unassembled WGS sequence"/>
</dbReference>
<dbReference type="AlphaFoldDB" id="A0A7Z0A9J1"/>
<dbReference type="InterPro" id="IPR027843">
    <property type="entry name" value="DUF4440"/>
</dbReference>
<name>A0A7Z0A9J1_9MICO</name>
<keyword evidence="3" id="KW-1185">Reference proteome</keyword>
<sequence length="124" mass="13620">MSDLTIDRLLEVERRGWDSLCASEGGTFYGELMTPDAVMILVNGAVLDRPTIAQTLNESPNWSSYTLTDARLVPTSATSAALVYQATAVREGQEEPFVALMTSHYCLVDGNITMTLYQQTTITH</sequence>
<proteinExistence type="predicted"/>